<name>A0ABY7EJI4_MYAAR</name>
<evidence type="ECO:0000313" key="3">
    <source>
        <dbReference type="Proteomes" id="UP001164746"/>
    </source>
</evidence>
<dbReference type="EMBL" id="CP111017">
    <property type="protein sequence ID" value="WAR08569.1"/>
    <property type="molecule type" value="Genomic_DNA"/>
</dbReference>
<protein>
    <submittedName>
        <fullName evidence="2">Uncharacterized protein</fullName>
    </submittedName>
</protein>
<feature type="transmembrane region" description="Helical" evidence="1">
    <location>
        <begin position="9"/>
        <end position="30"/>
    </location>
</feature>
<keyword evidence="1" id="KW-0812">Transmembrane</keyword>
<keyword evidence="3" id="KW-1185">Reference proteome</keyword>
<reference evidence="2" key="1">
    <citation type="submission" date="2022-11" db="EMBL/GenBank/DDBJ databases">
        <title>Centuries of genome instability and evolution in soft-shell clam transmissible cancer (bioRxiv).</title>
        <authorList>
            <person name="Hart S.F.M."/>
            <person name="Yonemitsu M.A."/>
            <person name="Giersch R.M."/>
            <person name="Beal B.F."/>
            <person name="Arriagada G."/>
            <person name="Davis B.W."/>
            <person name="Ostrander E.A."/>
            <person name="Goff S.P."/>
            <person name="Metzger M.J."/>
        </authorList>
    </citation>
    <scope>NUCLEOTIDE SEQUENCE</scope>
    <source>
        <strain evidence="2">MELC-2E11</strain>
        <tissue evidence="2">Siphon/mantle</tissue>
    </source>
</reference>
<accession>A0ABY7EJI4</accession>
<gene>
    <name evidence="2" type="ORF">MAR_018527</name>
</gene>
<sequence length="150" mass="16794">MADCSKTRIMAIVLGVVCVAFAVVIAVFIYRELRHRDSTEKKINAENINSFFPAYFRSPEEQRSVAFMAPTKRINVNGLERKLLQFATKKQYFAVHSCTALLNCGGCHCSQENGMYVGVAVKDGVVDPDDLDDIELDFFYFDGCCKCING</sequence>
<evidence type="ECO:0000256" key="1">
    <source>
        <dbReference type="SAM" id="Phobius"/>
    </source>
</evidence>
<keyword evidence="1" id="KW-0472">Membrane</keyword>
<keyword evidence="1" id="KW-1133">Transmembrane helix</keyword>
<dbReference type="Proteomes" id="UP001164746">
    <property type="component" value="Chromosome 6"/>
</dbReference>
<proteinExistence type="predicted"/>
<evidence type="ECO:0000313" key="2">
    <source>
        <dbReference type="EMBL" id="WAR08569.1"/>
    </source>
</evidence>
<organism evidence="2 3">
    <name type="scientific">Mya arenaria</name>
    <name type="common">Soft-shell clam</name>
    <dbReference type="NCBI Taxonomy" id="6604"/>
    <lineage>
        <taxon>Eukaryota</taxon>
        <taxon>Metazoa</taxon>
        <taxon>Spiralia</taxon>
        <taxon>Lophotrochozoa</taxon>
        <taxon>Mollusca</taxon>
        <taxon>Bivalvia</taxon>
        <taxon>Autobranchia</taxon>
        <taxon>Heteroconchia</taxon>
        <taxon>Euheterodonta</taxon>
        <taxon>Imparidentia</taxon>
        <taxon>Neoheterodontei</taxon>
        <taxon>Myida</taxon>
        <taxon>Myoidea</taxon>
        <taxon>Myidae</taxon>
        <taxon>Mya</taxon>
    </lineage>
</organism>